<dbReference type="KEGG" id="rsz:130502688"/>
<dbReference type="AlphaFoldDB" id="A0A9W3CPM6"/>
<reference evidence="3" key="1">
    <citation type="journal article" date="2019" name="Database">
        <title>The radish genome database (RadishGD): an integrated information resource for radish genomics.</title>
        <authorList>
            <person name="Yu H.J."/>
            <person name="Baek S."/>
            <person name="Lee Y.J."/>
            <person name="Cho A."/>
            <person name="Mun J.H."/>
        </authorList>
    </citation>
    <scope>NUCLEOTIDE SEQUENCE [LARGE SCALE GENOMIC DNA]</scope>
    <source>
        <strain evidence="3">cv. WK10039</strain>
    </source>
</reference>
<evidence type="ECO:0000256" key="2">
    <source>
        <dbReference type="SAM" id="Phobius"/>
    </source>
</evidence>
<reference evidence="4" key="2">
    <citation type="submission" date="2025-08" db="UniProtKB">
        <authorList>
            <consortium name="RefSeq"/>
        </authorList>
    </citation>
    <scope>IDENTIFICATION</scope>
    <source>
        <tissue evidence="4">Leaf</tissue>
    </source>
</reference>
<keyword evidence="2" id="KW-0812">Transmembrane</keyword>
<dbReference type="OrthoDB" id="1101224at2759"/>
<keyword evidence="3" id="KW-1185">Reference proteome</keyword>
<dbReference type="Proteomes" id="UP000504610">
    <property type="component" value="Chromosome 2"/>
</dbReference>
<dbReference type="RefSeq" id="XP_056853455.1">
    <property type="nucleotide sequence ID" value="XM_056997475.1"/>
</dbReference>
<feature type="transmembrane region" description="Helical" evidence="2">
    <location>
        <begin position="89"/>
        <end position="111"/>
    </location>
</feature>
<keyword evidence="2" id="KW-1133">Transmembrane helix</keyword>
<proteinExistence type="predicted"/>
<feature type="transmembrane region" description="Helical" evidence="2">
    <location>
        <begin position="63"/>
        <end position="83"/>
    </location>
</feature>
<evidence type="ECO:0000256" key="1">
    <source>
        <dbReference type="SAM" id="MobiDB-lite"/>
    </source>
</evidence>
<organism evidence="3 4">
    <name type="scientific">Raphanus sativus</name>
    <name type="common">Radish</name>
    <name type="synonym">Raphanus raphanistrum var. sativus</name>
    <dbReference type="NCBI Taxonomy" id="3726"/>
    <lineage>
        <taxon>Eukaryota</taxon>
        <taxon>Viridiplantae</taxon>
        <taxon>Streptophyta</taxon>
        <taxon>Embryophyta</taxon>
        <taxon>Tracheophyta</taxon>
        <taxon>Spermatophyta</taxon>
        <taxon>Magnoliopsida</taxon>
        <taxon>eudicotyledons</taxon>
        <taxon>Gunneridae</taxon>
        <taxon>Pentapetalae</taxon>
        <taxon>rosids</taxon>
        <taxon>malvids</taxon>
        <taxon>Brassicales</taxon>
        <taxon>Brassicaceae</taxon>
        <taxon>Brassiceae</taxon>
        <taxon>Raphanus</taxon>
    </lineage>
</organism>
<feature type="region of interest" description="Disordered" evidence="1">
    <location>
        <begin position="1"/>
        <end position="48"/>
    </location>
</feature>
<protein>
    <submittedName>
        <fullName evidence="4">Membrane protein of ER body 1-like</fullName>
    </submittedName>
</protein>
<dbReference type="GeneID" id="130502688"/>
<dbReference type="PANTHER" id="PTHR38937">
    <property type="entry name" value="MEMBRANE PROTEIN OF ER BODY-LIKE PROTEIN"/>
    <property type="match status" value="1"/>
</dbReference>
<evidence type="ECO:0000313" key="3">
    <source>
        <dbReference type="Proteomes" id="UP000504610"/>
    </source>
</evidence>
<evidence type="ECO:0000313" key="4">
    <source>
        <dbReference type="RefSeq" id="XP_056853455.1"/>
    </source>
</evidence>
<keyword evidence="2" id="KW-0472">Membrane</keyword>
<accession>A0A9W3CPM6</accession>
<feature type="transmembrane region" description="Helical" evidence="2">
    <location>
        <begin position="145"/>
        <end position="167"/>
    </location>
</feature>
<sequence>MIEGSENGPQEKVAATDRPELDNGTDQENPKEAPSNKEGHDTPKDSASSTKILPIKLDILKSIVYGGLIESITSFGVVSSAAATGTSTLNVLSLGLANLFTGFFIIIHNLHGLFKRPRYQRLNDDDMPQETIDPYKERLGERHRVILHCFVVLVSFIFFAVIPPLFYGFSFKITDRGCYQEAAIFIAASLACVISLSFSKAYAFGMDKLTTVAVYTGITICGSSLSYIASQYAVGVFATYDFHKLAAGYLER</sequence>
<dbReference type="PANTHER" id="PTHR38937:SF2">
    <property type="entry name" value="MEMBRANE PROTEIN OF ER BODY-LIKE PROTEIN ISOFORM X1"/>
    <property type="match status" value="1"/>
</dbReference>
<gene>
    <name evidence="4" type="primary">LOC130502688</name>
</gene>
<name>A0A9W3CPM6_RAPSA</name>
<feature type="transmembrane region" description="Helical" evidence="2">
    <location>
        <begin position="179"/>
        <end position="198"/>
    </location>
</feature>
<dbReference type="InterPro" id="IPR052843">
    <property type="entry name" value="ER_body_metal_sequester"/>
</dbReference>
<feature type="compositionally biased region" description="Basic and acidic residues" evidence="1">
    <location>
        <begin position="28"/>
        <end position="44"/>
    </location>
</feature>